<organism evidence="11 12">
    <name type="scientific">Oryza rufipogon</name>
    <name type="common">Brownbeard rice</name>
    <name type="synonym">Asian wild rice</name>
    <dbReference type="NCBI Taxonomy" id="4529"/>
    <lineage>
        <taxon>Eukaryota</taxon>
        <taxon>Viridiplantae</taxon>
        <taxon>Streptophyta</taxon>
        <taxon>Embryophyta</taxon>
        <taxon>Tracheophyta</taxon>
        <taxon>Spermatophyta</taxon>
        <taxon>Magnoliopsida</taxon>
        <taxon>Liliopsida</taxon>
        <taxon>Poales</taxon>
        <taxon>Poaceae</taxon>
        <taxon>BOP clade</taxon>
        <taxon>Oryzoideae</taxon>
        <taxon>Oryzeae</taxon>
        <taxon>Oryzinae</taxon>
        <taxon>Oryza</taxon>
    </lineage>
</organism>
<feature type="domain" description="Disease resistance N-terminal" evidence="8">
    <location>
        <begin position="7"/>
        <end position="91"/>
    </location>
</feature>
<comment type="similarity">
    <text evidence="1">Belongs to the disease resistance NB-LRR family.</text>
</comment>
<dbReference type="Proteomes" id="UP000008022">
    <property type="component" value="Unassembled WGS sequence"/>
</dbReference>
<dbReference type="EnsemblPlants" id="ORUFI08G04710.1">
    <property type="protein sequence ID" value="ORUFI08G04710.1"/>
    <property type="gene ID" value="ORUFI08G04710"/>
</dbReference>
<dbReference type="PANTHER" id="PTHR23155">
    <property type="entry name" value="DISEASE RESISTANCE PROTEIN RP"/>
    <property type="match status" value="1"/>
</dbReference>
<evidence type="ECO:0000256" key="2">
    <source>
        <dbReference type="ARBA" id="ARBA00022614"/>
    </source>
</evidence>
<dbReference type="Pfam" id="PF23559">
    <property type="entry name" value="WHD_DRP"/>
    <property type="match status" value="1"/>
</dbReference>
<dbReference type="Gene3D" id="3.40.50.300">
    <property type="entry name" value="P-loop containing nucleotide triphosphate hydrolases"/>
    <property type="match status" value="1"/>
</dbReference>
<dbReference type="PRINTS" id="PR00364">
    <property type="entry name" value="DISEASERSIST"/>
</dbReference>
<dbReference type="Gene3D" id="1.10.10.10">
    <property type="entry name" value="Winged helix-like DNA-binding domain superfamily/Winged helix DNA-binding domain"/>
    <property type="match status" value="1"/>
</dbReference>
<evidence type="ECO:0000259" key="8">
    <source>
        <dbReference type="Pfam" id="PF18052"/>
    </source>
</evidence>
<evidence type="ECO:0000259" key="9">
    <source>
        <dbReference type="Pfam" id="PF23559"/>
    </source>
</evidence>
<dbReference type="Gene3D" id="1.10.8.430">
    <property type="entry name" value="Helical domain of apoptotic protease-activating factors"/>
    <property type="match status" value="1"/>
</dbReference>
<dbReference type="FunFam" id="3.40.50.300:FF:001091">
    <property type="entry name" value="Probable disease resistance protein At1g61300"/>
    <property type="match status" value="1"/>
</dbReference>
<reference evidence="12" key="1">
    <citation type="submission" date="2013-06" db="EMBL/GenBank/DDBJ databases">
        <authorList>
            <person name="Zhao Q."/>
        </authorList>
    </citation>
    <scope>NUCLEOTIDE SEQUENCE</scope>
    <source>
        <strain evidence="12">cv. W1943</strain>
    </source>
</reference>
<keyword evidence="4" id="KW-0547">Nucleotide-binding</keyword>
<dbReference type="SUPFAM" id="SSF52058">
    <property type="entry name" value="L domain-like"/>
    <property type="match status" value="1"/>
</dbReference>
<evidence type="ECO:0000313" key="12">
    <source>
        <dbReference type="Proteomes" id="UP000008022"/>
    </source>
</evidence>
<reference evidence="11" key="2">
    <citation type="submission" date="2015-06" db="UniProtKB">
        <authorList>
            <consortium name="EnsemblPlants"/>
        </authorList>
    </citation>
    <scope>IDENTIFICATION</scope>
</reference>
<dbReference type="InterPro" id="IPR038005">
    <property type="entry name" value="RX-like_CC"/>
</dbReference>
<feature type="domain" description="Disease resistance R13L4/SHOC-2-like LRR" evidence="10">
    <location>
        <begin position="571"/>
        <end position="690"/>
    </location>
</feature>
<evidence type="ECO:0000313" key="11">
    <source>
        <dbReference type="EnsemblPlants" id="ORUFI08G04710.1"/>
    </source>
</evidence>
<dbReference type="InterPro" id="IPR041118">
    <property type="entry name" value="Rx_N"/>
</dbReference>
<feature type="domain" description="Disease resistance protein winged helix" evidence="9">
    <location>
        <begin position="433"/>
        <end position="520"/>
    </location>
</feature>
<dbReference type="OMA" id="HHDENAD"/>
<dbReference type="CDD" id="cd14798">
    <property type="entry name" value="RX-CC_like"/>
    <property type="match status" value="1"/>
</dbReference>
<evidence type="ECO:0000256" key="6">
    <source>
        <dbReference type="ARBA" id="ARBA00023054"/>
    </source>
</evidence>
<dbReference type="InterPro" id="IPR055414">
    <property type="entry name" value="LRR_R13L4/SHOC2-like"/>
</dbReference>
<feature type="domain" description="Disease resistance R13L4/SHOC-2-like LRR" evidence="10">
    <location>
        <begin position="721"/>
        <end position="968"/>
    </location>
</feature>
<dbReference type="GO" id="GO:0043531">
    <property type="term" value="F:ADP binding"/>
    <property type="evidence" value="ECO:0007669"/>
    <property type="project" value="InterPro"/>
</dbReference>
<dbReference type="InterPro" id="IPR042197">
    <property type="entry name" value="Apaf_helical"/>
</dbReference>
<dbReference type="InterPro" id="IPR002182">
    <property type="entry name" value="NB-ARC"/>
</dbReference>
<dbReference type="Pfam" id="PF00931">
    <property type="entry name" value="NB-ARC"/>
    <property type="match status" value="1"/>
</dbReference>
<evidence type="ECO:0000256" key="1">
    <source>
        <dbReference type="ARBA" id="ARBA00008894"/>
    </source>
</evidence>
<dbReference type="Gramene" id="ORUFI08G04710.1">
    <property type="protein sequence ID" value="ORUFI08G04710.1"/>
    <property type="gene ID" value="ORUFI08G04710"/>
</dbReference>
<name>A0A0E0QEV8_ORYRU</name>
<dbReference type="eggNOG" id="KOG4658">
    <property type="taxonomic scope" value="Eukaryota"/>
</dbReference>
<evidence type="ECO:0000259" key="10">
    <source>
        <dbReference type="Pfam" id="PF23598"/>
    </source>
</evidence>
<dbReference type="Pfam" id="PF18052">
    <property type="entry name" value="Rx_N"/>
    <property type="match status" value="1"/>
</dbReference>
<dbReference type="Gene3D" id="3.80.10.10">
    <property type="entry name" value="Ribonuclease Inhibitor"/>
    <property type="match status" value="1"/>
</dbReference>
<evidence type="ECO:0000256" key="4">
    <source>
        <dbReference type="ARBA" id="ARBA00022741"/>
    </source>
</evidence>
<evidence type="ECO:0008006" key="13">
    <source>
        <dbReference type="Google" id="ProtNLM"/>
    </source>
</evidence>
<dbReference type="InterPro" id="IPR036388">
    <property type="entry name" value="WH-like_DNA-bd_sf"/>
</dbReference>
<keyword evidence="2" id="KW-0433">Leucine-rich repeat</keyword>
<keyword evidence="3" id="KW-0677">Repeat</keyword>
<dbReference type="GO" id="GO:0009626">
    <property type="term" value="P:plant-type hypersensitive response"/>
    <property type="evidence" value="ECO:0007669"/>
    <property type="project" value="UniProtKB-ARBA"/>
</dbReference>
<dbReference type="HOGENOM" id="CLU_000837_25_0_1"/>
<dbReference type="InterPro" id="IPR027417">
    <property type="entry name" value="P-loop_NTPase"/>
</dbReference>
<proteinExistence type="inferred from homology"/>
<keyword evidence="6" id="KW-0175">Coiled coil</keyword>
<dbReference type="SUPFAM" id="SSF52540">
    <property type="entry name" value="P-loop containing nucleoside triphosphate hydrolases"/>
    <property type="match status" value="1"/>
</dbReference>
<keyword evidence="12" id="KW-1185">Reference proteome</keyword>
<feature type="domain" description="NB-ARC" evidence="7">
    <location>
        <begin position="175"/>
        <end position="341"/>
    </location>
</feature>
<dbReference type="GO" id="GO:0002758">
    <property type="term" value="P:innate immune response-activating signaling pathway"/>
    <property type="evidence" value="ECO:0007669"/>
    <property type="project" value="UniProtKB-ARBA"/>
</dbReference>
<dbReference type="Pfam" id="PF23598">
    <property type="entry name" value="LRR_14"/>
    <property type="match status" value="2"/>
</dbReference>
<keyword evidence="5" id="KW-0611">Plant defense</keyword>
<dbReference type="InterPro" id="IPR058922">
    <property type="entry name" value="WHD_DRP"/>
</dbReference>
<protein>
    <recommendedName>
        <fullName evidence="13">RGH1A</fullName>
    </recommendedName>
</protein>
<evidence type="ECO:0000256" key="5">
    <source>
        <dbReference type="ARBA" id="ARBA00022821"/>
    </source>
</evidence>
<accession>A0A0E0QEV8</accession>
<dbReference type="Gene3D" id="1.20.5.4130">
    <property type="match status" value="1"/>
</dbReference>
<dbReference type="STRING" id="4529.A0A0E0QEV8"/>
<dbReference type="FunFam" id="1.10.10.10:FF:000322">
    <property type="entry name" value="Probable disease resistance protein At1g63360"/>
    <property type="match status" value="1"/>
</dbReference>
<dbReference type="AlphaFoldDB" id="A0A0E0QEV8"/>
<dbReference type="PANTHER" id="PTHR23155:SF1181">
    <property type="entry name" value="OS08G0170200 PROTEIN"/>
    <property type="match status" value="1"/>
</dbReference>
<dbReference type="InterPro" id="IPR044974">
    <property type="entry name" value="Disease_R_plants"/>
</dbReference>
<evidence type="ECO:0000259" key="7">
    <source>
        <dbReference type="Pfam" id="PF00931"/>
    </source>
</evidence>
<evidence type="ECO:0000256" key="3">
    <source>
        <dbReference type="ARBA" id="ARBA00022737"/>
    </source>
</evidence>
<sequence length="981" mass="111613">MELVTGVLGSLLPKLGELLKDEYDLQRGTREKIKSLSRELESVHAVLRIVGEVPSEQLDELVKLWARDVRELSYDMEDIVDTFLVRFNDGHEPDDPRVLRRLRKKMSKLFKKAKDRREIAGAIRRINEKLQEVATRRARYRVDSIVTKPAGPVSIDPRIQALYKRSTELIGVDGPMDKIINMLSPRNDIHLSDKKKIISIVGFGGLGKTTLAKAVYDKLKPDFDCGAFVPVGRNPDMKKVLRDILIDLDKQNYMHSNTTTTLDERQLINGIKDLVEKKRSIVIIDDIWDKKSWELIRCALQDSNCGSRVVVTTRISEVATHAGCVYNMEPLSRDDSEKLLYTRIASAEGKCLTRPSAVACEKILNKCDGVPLAIITIASLLANKPEEDWSEVYNSIGFGHGGNNDVENTRKILSFSYYDLPSYLKACLLYLSIFQEDVEIDKNLLIWKWIAEGFVQEKQAVRIGLFELAEGCFNELINRNMIQPAVSQYEWYGPKFQSDQVYEEGYVYGCRVHDMILDMIRSLSKEENFVTVLDSHEQSELPLSHARRLALHGMSIEQQNRCQMANMAAEQARSFFANKCDDISLVFPYFRAVRVLGLEYSADYGIWRHFRSLFHLRYLGLVGVNIKDLPKEVGDLKFLQTLDVKRTSISKLPDTVGMLTQLLCLHAYAAAPVGLIGKLTSLQELWIIKPSAAAYMHHDENADDMCFSEKDAGDMYSDEKNAARQFVKDLGRLRELRVLRTKIDVMDDSIARDLLESLDNLHKIRYLEILGILWGMNVTWTRTGFISPWHLRRLCLVCIEFSRLPAWINSSALPNLSFINVTVQVIQEQDMETLGMLPELYCLKLYSRYTNVVSIKHTGNGGYFQKLKSFKIVGSSVRFDLSCCDCSGGEIKSSFMPSLETFETDVHVRFLEDANMLGFDKLGLENLPSSLKRIIVVICCRDACDAEVEEAQAALEHAADIHPNNPTLKIDRYGEEIKRPL</sequence>
<dbReference type="GO" id="GO:0042742">
    <property type="term" value="P:defense response to bacterium"/>
    <property type="evidence" value="ECO:0007669"/>
    <property type="project" value="UniProtKB-ARBA"/>
</dbReference>
<dbReference type="InterPro" id="IPR032675">
    <property type="entry name" value="LRR_dom_sf"/>
</dbReference>